<sequence>IYLKNNLDKQIKMNFQELVKIIKKLRSSEGCDWDKSQTSDSLLPYFIEEVYELIDSIDKKDYENTKEELGDVMLHLIFQSQIAAEKEIFTINDVVESINKKLINRHPHVFYHIAQPNSGTPNKNWEAQKHLEKERDSRLDGVPIILPSIIFSQRIQEKASHAGFDWEGIDEVWEKLDEEINELRFAQKENDINKIREEIGDLLFTVINLSRFFGISAENALRESNNKFVKRFQLLEKKIFDMNKNINDFSSNELDGLWKEAKKY</sequence>
<name>A0A382JDB2_9ZZZZ</name>
<dbReference type="FunFam" id="1.10.287.1080:FF:000001">
    <property type="entry name" value="Nucleoside triphosphate pyrophosphohydrolase"/>
    <property type="match status" value="1"/>
</dbReference>
<dbReference type="CDD" id="cd11528">
    <property type="entry name" value="NTP-PPase_MazG_Nterm"/>
    <property type="match status" value="1"/>
</dbReference>
<feature type="domain" description="NTP pyrophosphohydrolase MazG-like" evidence="1">
    <location>
        <begin position="37"/>
        <end position="110"/>
    </location>
</feature>
<dbReference type="GO" id="GO:0006950">
    <property type="term" value="P:response to stress"/>
    <property type="evidence" value="ECO:0007669"/>
    <property type="project" value="UniProtKB-ARBA"/>
</dbReference>
<dbReference type="Gene3D" id="1.10.287.1080">
    <property type="entry name" value="MazG-like"/>
    <property type="match status" value="2"/>
</dbReference>
<dbReference type="PANTHER" id="PTHR30522:SF0">
    <property type="entry name" value="NUCLEOSIDE TRIPHOSPHATE PYROPHOSPHOHYDROLASE"/>
    <property type="match status" value="1"/>
</dbReference>
<dbReference type="GO" id="GO:0046052">
    <property type="term" value="P:UTP catabolic process"/>
    <property type="evidence" value="ECO:0007669"/>
    <property type="project" value="TreeGrafter"/>
</dbReference>
<dbReference type="InterPro" id="IPR011551">
    <property type="entry name" value="NTP_PyrPHydrolase_MazG"/>
</dbReference>
<dbReference type="NCBIfam" id="NF007113">
    <property type="entry name" value="PRK09562.1"/>
    <property type="match status" value="1"/>
</dbReference>
<dbReference type="GO" id="GO:0047429">
    <property type="term" value="F:nucleoside triphosphate diphosphatase activity"/>
    <property type="evidence" value="ECO:0007669"/>
    <property type="project" value="InterPro"/>
</dbReference>
<dbReference type="InterPro" id="IPR004518">
    <property type="entry name" value="MazG-like_dom"/>
</dbReference>
<dbReference type="FunFam" id="1.10.287.1080:FF:000003">
    <property type="entry name" value="Nucleoside triphosphate pyrophosphohydrolase"/>
    <property type="match status" value="1"/>
</dbReference>
<dbReference type="GO" id="GO:0046047">
    <property type="term" value="P:TTP catabolic process"/>
    <property type="evidence" value="ECO:0007669"/>
    <property type="project" value="TreeGrafter"/>
</dbReference>
<evidence type="ECO:0000313" key="2">
    <source>
        <dbReference type="EMBL" id="SVC08721.1"/>
    </source>
</evidence>
<reference evidence="2" key="1">
    <citation type="submission" date="2018-05" db="EMBL/GenBank/DDBJ databases">
        <authorList>
            <person name="Lanie J.A."/>
            <person name="Ng W.-L."/>
            <person name="Kazmierczak K.M."/>
            <person name="Andrzejewski T.M."/>
            <person name="Davidsen T.M."/>
            <person name="Wayne K.J."/>
            <person name="Tettelin H."/>
            <person name="Glass J.I."/>
            <person name="Rusch D."/>
            <person name="Podicherti R."/>
            <person name="Tsui H.-C.T."/>
            <person name="Winkler M.E."/>
        </authorList>
    </citation>
    <scope>NUCLEOTIDE SEQUENCE</scope>
</reference>
<feature type="non-terminal residue" evidence="2">
    <location>
        <position position="1"/>
    </location>
</feature>
<protein>
    <recommendedName>
        <fullName evidence="1">NTP pyrophosphohydrolase MazG-like domain-containing protein</fullName>
    </recommendedName>
</protein>
<dbReference type="Pfam" id="PF03819">
    <property type="entry name" value="MazG"/>
    <property type="match status" value="2"/>
</dbReference>
<dbReference type="InterPro" id="IPR048011">
    <property type="entry name" value="NTP-PPase_MazG-like_C"/>
</dbReference>
<dbReference type="EMBL" id="UINC01072812">
    <property type="protein sequence ID" value="SVC08721.1"/>
    <property type="molecule type" value="Genomic_DNA"/>
</dbReference>
<dbReference type="InterPro" id="IPR048015">
    <property type="entry name" value="NTP-PPase_MazG-like_N"/>
</dbReference>
<gene>
    <name evidence="2" type="ORF">METZ01_LOCUS261575</name>
</gene>
<dbReference type="SUPFAM" id="SSF101386">
    <property type="entry name" value="all-alpha NTP pyrophosphatases"/>
    <property type="match status" value="2"/>
</dbReference>
<dbReference type="PANTHER" id="PTHR30522">
    <property type="entry name" value="NUCLEOSIDE TRIPHOSPHATE PYROPHOSPHOHYDROLASE"/>
    <property type="match status" value="1"/>
</dbReference>
<dbReference type="GO" id="GO:0046081">
    <property type="term" value="P:dUTP catabolic process"/>
    <property type="evidence" value="ECO:0007669"/>
    <property type="project" value="TreeGrafter"/>
</dbReference>
<dbReference type="GO" id="GO:0046076">
    <property type="term" value="P:dTTP catabolic process"/>
    <property type="evidence" value="ECO:0007669"/>
    <property type="project" value="TreeGrafter"/>
</dbReference>
<evidence type="ECO:0000259" key="1">
    <source>
        <dbReference type="Pfam" id="PF03819"/>
    </source>
</evidence>
<dbReference type="CDD" id="cd11529">
    <property type="entry name" value="NTP-PPase_MazG_Cterm"/>
    <property type="match status" value="1"/>
</dbReference>
<organism evidence="2">
    <name type="scientific">marine metagenome</name>
    <dbReference type="NCBI Taxonomy" id="408172"/>
    <lineage>
        <taxon>unclassified sequences</taxon>
        <taxon>metagenomes</taxon>
        <taxon>ecological metagenomes</taxon>
    </lineage>
</organism>
<accession>A0A382JDB2</accession>
<feature type="domain" description="NTP pyrophosphohydrolase MazG-like" evidence="1">
    <location>
        <begin position="174"/>
        <end position="231"/>
    </location>
</feature>
<dbReference type="GO" id="GO:0046061">
    <property type="term" value="P:dATP catabolic process"/>
    <property type="evidence" value="ECO:0007669"/>
    <property type="project" value="TreeGrafter"/>
</dbReference>
<dbReference type="GO" id="GO:0006203">
    <property type="term" value="P:dGTP catabolic process"/>
    <property type="evidence" value="ECO:0007669"/>
    <property type="project" value="TreeGrafter"/>
</dbReference>
<dbReference type="AlphaFoldDB" id="A0A382JDB2"/>
<dbReference type="NCBIfam" id="TIGR00444">
    <property type="entry name" value="mazG"/>
    <property type="match status" value="1"/>
</dbReference>
<proteinExistence type="predicted"/>